<dbReference type="InterPro" id="IPR041236">
    <property type="entry name" value="PriA_C"/>
</dbReference>
<comment type="catalytic activity">
    <reaction evidence="12">
        <text>Couples ATP hydrolysis with the unwinding of duplex DNA by translocating in the 3'-5' direction.</text>
        <dbReference type="EC" id="5.6.2.4"/>
    </reaction>
</comment>
<dbReference type="InterPro" id="IPR040498">
    <property type="entry name" value="PriA_CRR"/>
</dbReference>
<evidence type="ECO:0000256" key="9">
    <source>
        <dbReference type="ARBA" id="ARBA00023125"/>
    </source>
</evidence>
<comment type="catalytic activity">
    <reaction evidence="11 12">
        <text>ATP + H2O = ADP + phosphate + H(+)</text>
        <dbReference type="Rhea" id="RHEA:13065"/>
        <dbReference type="ChEBI" id="CHEBI:15377"/>
        <dbReference type="ChEBI" id="CHEBI:15378"/>
        <dbReference type="ChEBI" id="CHEBI:30616"/>
        <dbReference type="ChEBI" id="CHEBI:43474"/>
        <dbReference type="ChEBI" id="CHEBI:456216"/>
        <dbReference type="EC" id="5.6.2.4"/>
    </reaction>
</comment>
<dbReference type="SMART" id="SM00490">
    <property type="entry name" value="HELICc"/>
    <property type="match status" value="1"/>
</dbReference>
<sequence length="679" mass="77488">MNTTPFLFATEKILTAQVAVSVPANDPFSYEIPSELLHEVKVGARVLVPFKNRQMIGYVVQIEEITVNRKLKKIVEVLDQEIYLSDHFIRLTQYISHYYFSSWGEAIQAVLPKPFRRQKKVKYRSLTAVPPAEVLSPARFQLTDEQAAAFQKIGEQLQSNQYAANLLFGVTGSGKSEIYIRAIQEAIRLGKTAICLVPEIALTEQLKRFFSIHFGHQLEIIHSKLSEGERWFAWERIRTGERKVVLGARSAIFAPLSHLGLIIIDEEHEHSYKQDQNPRYHAREIAKWRARDLNAVLVLGSATPAMESLLLAEKGEYQLLELTKRVDSKKLPSIEIVDLNQAAAIARERVIISPKLQSAIKTALERNEGVLLLLNRRGYATQAHSPHSGELLMCRYCDVPLTFHQSLHQFVCHYCNYRLSESQLTDGNQTAPIKFFGVGTERVESEVARFFPTARLGRLDSDSAKLKEGHLPILEKFRKRQIDILVGTQMIAKGFDFPHVTLVGVILADTALALPDFRSSERTFQLLTQVAGRSGRGDREGKVIVQTYSPYHFSIQLAQKHDMREFFQREMVHREKFKYPPYKRLINIVVRSKKEQKAIEQIQALKKLLHESLDPQATELLGPAPLPFYKLRGQYRWHLIIKADLSYAALHQEVKKSLQALKKSNLVYIVPDMDPLAVL</sequence>
<dbReference type="InterPro" id="IPR041222">
    <property type="entry name" value="PriA_3primeBD"/>
</dbReference>
<dbReference type="HAMAP" id="MF_00983">
    <property type="entry name" value="PriA"/>
    <property type="match status" value="1"/>
</dbReference>
<dbReference type="GO" id="GO:0016887">
    <property type="term" value="F:ATP hydrolysis activity"/>
    <property type="evidence" value="ECO:0007669"/>
    <property type="project" value="RHEA"/>
</dbReference>
<evidence type="ECO:0000259" key="13">
    <source>
        <dbReference type="PROSITE" id="PS51192"/>
    </source>
</evidence>
<feature type="binding site" evidence="12">
    <location>
        <position position="415"/>
    </location>
    <ligand>
        <name>Zn(2+)</name>
        <dbReference type="ChEBI" id="CHEBI:29105"/>
        <label>2</label>
    </ligand>
</feature>
<dbReference type="EC" id="5.6.2.4" evidence="12"/>
<keyword evidence="1 12" id="KW-0639">Primosome</keyword>
<feature type="domain" description="Helicase C-terminal" evidence="14">
    <location>
        <begin position="423"/>
        <end position="585"/>
    </location>
</feature>
<dbReference type="CDD" id="cd17929">
    <property type="entry name" value="DEXHc_priA"/>
    <property type="match status" value="1"/>
</dbReference>
<dbReference type="InterPro" id="IPR027417">
    <property type="entry name" value="P-loop_NTPase"/>
</dbReference>
<comment type="caution">
    <text evidence="12">Lacks conserved residue(s) required for the propagation of feature annotation.</text>
</comment>
<keyword evidence="5 12" id="KW-0378">Hydrolase</keyword>
<evidence type="ECO:0000256" key="5">
    <source>
        <dbReference type="ARBA" id="ARBA00022801"/>
    </source>
</evidence>
<evidence type="ECO:0000259" key="14">
    <source>
        <dbReference type="PROSITE" id="PS51194"/>
    </source>
</evidence>
<gene>
    <name evidence="12 15" type="primary">priA</name>
    <name evidence="15" type="ORF">COV74_01920</name>
</gene>
<dbReference type="SMART" id="SM00487">
    <property type="entry name" value="DEXDc"/>
    <property type="match status" value="1"/>
</dbReference>
<dbReference type="InterPro" id="IPR005259">
    <property type="entry name" value="PriA"/>
</dbReference>
<dbReference type="InterPro" id="IPR014001">
    <property type="entry name" value="Helicase_ATP-bd"/>
</dbReference>
<keyword evidence="9 12" id="KW-0238">DNA-binding</keyword>
<keyword evidence="2 12" id="KW-0235">DNA replication</keyword>
<evidence type="ECO:0000256" key="11">
    <source>
        <dbReference type="ARBA" id="ARBA00048988"/>
    </source>
</evidence>
<dbReference type="InterPro" id="IPR042115">
    <property type="entry name" value="PriA_3primeBD_sf"/>
</dbReference>
<comment type="similarity">
    <text evidence="12">Belongs to the helicase family. PriA subfamily.</text>
</comment>
<keyword evidence="6 12" id="KW-0347">Helicase</keyword>
<dbReference type="InterPro" id="IPR011545">
    <property type="entry name" value="DEAD/DEAH_box_helicase_dom"/>
</dbReference>
<dbReference type="InterPro" id="IPR001650">
    <property type="entry name" value="Helicase_C-like"/>
</dbReference>
<evidence type="ECO:0000256" key="3">
    <source>
        <dbReference type="ARBA" id="ARBA00022723"/>
    </source>
</evidence>
<keyword evidence="7" id="KW-0862">Zinc</keyword>
<evidence type="ECO:0000256" key="7">
    <source>
        <dbReference type="ARBA" id="ARBA00022833"/>
    </source>
</evidence>
<protein>
    <recommendedName>
        <fullName evidence="12">Replication restart protein PriA</fullName>
    </recommendedName>
    <alternativeName>
        <fullName evidence="12">ATP-dependent DNA helicase PriA</fullName>
        <ecNumber evidence="12">5.6.2.4</ecNumber>
    </alternativeName>
    <alternativeName>
        <fullName evidence="12">DNA 3'-5' helicase PriA</fullName>
    </alternativeName>
</protein>
<dbReference type="AlphaFoldDB" id="A0A2H0LUY0"/>
<evidence type="ECO:0000256" key="2">
    <source>
        <dbReference type="ARBA" id="ARBA00022705"/>
    </source>
</evidence>
<keyword evidence="8 12" id="KW-0067">ATP-binding</keyword>
<feature type="binding site" evidence="12">
    <location>
        <position position="397"/>
    </location>
    <ligand>
        <name>Zn(2+)</name>
        <dbReference type="ChEBI" id="CHEBI:29105"/>
        <label>2</label>
    </ligand>
</feature>
<dbReference type="GO" id="GO:0046872">
    <property type="term" value="F:metal ion binding"/>
    <property type="evidence" value="ECO:0007669"/>
    <property type="project" value="UniProtKB-KW"/>
</dbReference>
<dbReference type="GO" id="GO:0006270">
    <property type="term" value="P:DNA replication initiation"/>
    <property type="evidence" value="ECO:0007669"/>
    <property type="project" value="TreeGrafter"/>
</dbReference>
<dbReference type="GO" id="GO:0006269">
    <property type="term" value="P:DNA replication, synthesis of primer"/>
    <property type="evidence" value="ECO:0007669"/>
    <property type="project" value="UniProtKB-KW"/>
</dbReference>
<evidence type="ECO:0000313" key="16">
    <source>
        <dbReference type="Proteomes" id="UP000230859"/>
    </source>
</evidence>
<dbReference type="PROSITE" id="PS51194">
    <property type="entry name" value="HELICASE_CTER"/>
    <property type="match status" value="1"/>
</dbReference>
<dbReference type="GO" id="GO:0006310">
    <property type="term" value="P:DNA recombination"/>
    <property type="evidence" value="ECO:0007669"/>
    <property type="project" value="InterPro"/>
</dbReference>
<dbReference type="SUPFAM" id="SSF52540">
    <property type="entry name" value="P-loop containing nucleoside triphosphate hydrolases"/>
    <property type="match status" value="2"/>
</dbReference>
<evidence type="ECO:0000256" key="8">
    <source>
        <dbReference type="ARBA" id="ARBA00022840"/>
    </source>
</evidence>
<dbReference type="Pfam" id="PF18319">
    <property type="entry name" value="Zn_ribbon_PriA"/>
    <property type="match status" value="1"/>
</dbReference>
<dbReference type="PANTHER" id="PTHR30580">
    <property type="entry name" value="PRIMOSOMAL PROTEIN N"/>
    <property type="match status" value="1"/>
</dbReference>
<dbReference type="Pfam" id="PF00271">
    <property type="entry name" value="Helicase_C"/>
    <property type="match status" value="1"/>
</dbReference>
<dbReference type="GO" id="GO:0043138">
    <property type="term" value="F:3'-5' DNA helicase activity"/>
    <property type="evidence" value="ECO:0007669"/>
    <property type="project" value="UniProtKB-EC"/>
</dbReference>
<accession>A0A2H0LUY0</accession>
<dbReference type="PROSITE" id="PS51192">
    <property type="entry name" value="HELICASE_ATP_BIND_1"/>
    <property type="match status" value="1"/>
</dbReference>
<dbReference type="GO" id="GO:0005524">
    <property type="term" value="F:ATP binding"/>
    <property type="evidence" value="ECO:0007669"/>
    <property type="project" value="UniProtKB-UniRule"/>
</dbReference>
<dbReference type="FunFam" id="3.40.50.300:FF:000489">
    <property type="entry name" value="Primosome assembly protein PriA"/>
    <property type="match status" value="1"/>
</dbReference>
<evidence type="ECO:0000256" key="10">
    <source>
        <dbReference type="ARBA" id="ARBA00023235"/>
    </source>
</evidence>
<organism evidence="15 16">
    <name type="scientific">Candidatus Abzuiibacterium crystallinum</name>
    <dbReference type="NCBI Taxonomy" id="1974748"/>
    <lineage>
        <taxon>Bacteria</taxon>
        <taxon>Pseudomonadati</taxon>
        <taxon>Candidatus Omnitrophota</taxon>
        <taxon>Candidatus Abzuiibacterium</taxon>
    </lineage>
</organism>
<evidence type="ECO:0000256" key="4">
    <source>
        <dbReference type="ARBA" id="ARBA00022741"/>
    </source>
</evidence>
<comment type="subunit">
    <text evidence="12">Component of the replication restart primosome.</text>
</comment>
<comment type="function">
    <text evidence="12">Initiates the restart of stalled replication forks, which reloads the replicative helicase on sites other than the origin of replication. Recognizes and binds to abandoned replication forks and remodels them to uncover a helicase loading site. Promotes assembly of the primosome at these replication forks.</text>
</comment>
<feature type="domain" description="Helicase ATP-binding" evidence="13">
    <location>
        <begin position="156"/>
        <end position="322"/>
    </location>
</feature>
<name>A0A2H0LUY0_9BACT</name>
<keyword evidence="3" id="KW-0479">Metal-binding</keyword>
<reference evidence="15 16" key="1">
    <citation type="submission" date="2017-09" db="EMBL/GenBank/DDBJ databases">
        <title>Depth-based differentiation of microbial function through sediment-hosted aquifers and enrichment of novel symbionts in the deep terrestrial subsurface.</title>
        <authorList>
            <person name="Probst A.J."/>
            <person name="Ladd B."/>
            <person name="Jarett J.K."/>
            <person name="Geller-Mcgrath D.E."/>
            <person name="Sieber C.M."/>
            <person name="Emerson J.B."/>
            <person name="Anantharaman K."/>
            <person name="Thomas B.C."/>
            <person name="Malmstrom R."/>
            <person name="Stieglmeier M."/>
            <person name="Klingl A."/>
            <person name="Woyke T."/>
            <person name="Ryan C.M."/>
            <person name="Banfield J.F."/>
        </authorList>
    </citation>
    <scope>NUCLEOTIDE SEQUENCE [LARGE SCALE GENOMIC DNA]</scope>
    <source>
        <strain evidence="15">CG11_big_fil_rev_8_21_14_0_20_45_26</strain>
    </source>
</reference>
<dbReference type="GO" id="GO:0006302">
    <property type="term" value="P:double-strand break repair"/>
    <property type="evidence" value="ECO:0007669"/>
    <property type="project" value="InterPro"/>
</dbReference>
<evidence type="ECO:0000256" key="12">
    <source>
        <dbReference type="HAMAP-Rule" id="MF_00983"/>
    </source>
</evidence>
<feature type="binding site" evidence="12">
    <location>
        <position position="394"/>
    </location>
    <ligand>
        <name>Zn(2+)</name>
        <dbReference type="ChEBI" id="CHEBI:29105"/>
        <label>2</label>
    </ligand>
</feature>
<proteinExistence type="inferred from homology"/>
<dbReference type="Pfam" id="PF17764">
    <property type="entry name" value="PriA_3primeBD"/>
    <property type="match status" value="1"/>
</dbReference>
<dbReference type="GO" id="GO:0003677">
    <property type="term" value="F:DNA binding"/>
    <property type="evidence" value="ECO:0007669"/>
    <property type="project" value="UniProtKB-UniRule"/>
</dbReference>
<dbReference type="Gene3D" id="3.40.50.300">
    <property type="entry name" value="P-loop containing nucleotide triphosphate hydrolases"/>
    <property type="match status" value="2"/>
</dbReference>
<dbReference type="Gene3D" id="3.40.1440.60">
    <property type="entry name" value="PriA, 3(prime) DNA-binding domain"/>
    <property type="match status" value="1"/>
</dbReference>
<dbReference type="Pfam" id="PF18074">
    <property type="entry name" value="PriA_C"/>
    <property type="match status" value="1"/>
</dbReference>
<feature type="binding site" evidence="12">
    <location>
        <position position="412"/>
    </location>
    <ligand>
        <name>Zn(2+)</name>
        <dbReference type="ChEBI" id="CHEBI:29105"/>
        <label>2</label>
    </ligand>
</feature>
<evidence type="ECO:0000256" key="1">
    <source>
        <dbReference type="ARBA" id="ARBA00022515"/>
    </source>
</evidence>
<comment type="caution">
    <text evidence="15">The sequence shown here is derived from an EMBL/GenBank/DDBJ whole genome shotgun (WGS) entry which is preliminary data.</text>
</comment>
<dbReference type="PANTHER" id="PTHR30580:SF0">
    <property type="entry name" value="PRIMOSOMAL PROTEIN N"/>
    <property type="match status" value="1"/>
</dbReference>
<evidence type="ECO:0000313" key="15">
    <source>
        <dbReference type="EMBL" id="PIQ87305.1"/>
    </source>
</evidence>
<dbReference type="FunFam" id="3.40.1440.60:FF:000001">
    <property type="entry name" value="Primosomal protein N"/>
    <property type="match status" value="1"/>
</dbReference>
<dbReference type="GO" id="GO:1990077">
    <property type="term" value="C:primosome complex"/>
    <property type="evidence" value="ECO:0007669"/>
    <property type="project" value="UniProtKB-UniRule"/>
</dbReference>
<dbReference type="NCBIfam" id="TIGR00595">
    <property type="entry name" value="priA"/>
    <property type="match status" value="1"/>
</dbReference>
<dbReference type="Pfam" id="PF00270">
    <property type="entry name" value="DEAD"/>
    <property type="match status" value="1"/>
</dbReference>
<dbReference type="Proteomes" id="UP000230859">
    <property type="component" value="Unassembled WGS sequence"/>
</dbReference>
<evidence type="ECO:0000256" key="6">
    <source>
        <dbReference type="ARBA" id="ARBA00022806"/>
    </source>
</evidence>
<dbReference type="EMBL" id="PCVY01000016">
    <property type="protein sequence ID" value="PIQ87305.1"/>
    <property type="molecule type" value="Genomic_DNA"/>
</dbReference>
<keyword evidence="4 12" id="KW-0547">Nucleotide-binding</keyword>
<keyword evidence="10 12" id="KW-0413">Isomerase</keyword>